<dbReference type="SUPFAM" id="SSF52799">
    <property type="entry name" value="(Phosphotyrosine protein) phosphatases II"/>
    <property type="match status" value="2"/>
</dbReference>
<evidence type="ECO:0000256" key="3">
    <source>
        <dbReference type="ARBA" id="ARBA00013064"/>
    </source>
</evidence>
<feature type="domain" description="Ig-like" evidence="19">
    <location>
        <begin position="152"/>
        <end position="242"/>
    </location>
</feature>
<evidence type="ECO:0000256" key="9">
    <source>
        <dbReference type="ARBA" id="ARBA00022989"/>
    </source>
</evidence>
<dbReference type="InterPro" id="IPR016130">
    <property type="entry name" value="Tyr_Pase_AS"/>
</dbReference>
<dbReference type="CDD" id="cd00096">
    <property type="entry name" value="Ig"/>
    <property type="match status" value="1"/>
</dbReference>
<keyword evidence="6" id="KW-0677">Repeat</keyword>
<protein>
    <recommendedName>
        <fullName evidence="3">protein-tyrosine-phosphatase</fullName>
        <ecNumber evidence="3">3.1.3.48</ecNumber>
    </recommendedName>
</protein>
<evidence type="ECO:0000313" key="22">
    <source>
        <dbReference type="Proteomes" id="UP001431783"/>
    </source>
</evidence>
<feature type="domain" description="Fibronectin type-III" evidence="20">
    <location>
        <begin position="247"/>
        <end position="343"/>
    </location>
</feature>
<dbReference type="Gene3D" id="3.90.190.10">
    <property type="entry name" value="Protein tyrosine phosphatase superfamily"/>
    <property type="match status" value="2"/>
</dbReference>
<dbReference type="PANTHER" id="PTHR19134:SF495">
    <property type="entry name" value="TYROSINE-PROTEIN PHOSPHATASE 69D"/>
    <property type="match status" value="1"/>
</dbReference>
<dbReference type="GO" id="GO:0048666">
    <property type="term" value="P:neuron development"/>
    <property type="evidence" value="ECO:0007669"/>
    <property type="project" value="UniProtKB-ARBA"/>
</dbReference>
<gene>
    <name evidence="21" type="ORF">WA026_010310</name>
</gene>
<evidence type="ECO:0000256" key="16">
    <source>
        <dbReference type="SAM" id="Phobius"/>
    </source>
</evidence>
<dbReference type="SMART" id="SM00404">
    <property type="entry name" value="PTPc_motif"/>
    <property type="match status" value="2"/>
</dbReference>
<evidence type="ECO:0000256" key="5">
    <source>
        <dbReference type="ARBA" id="ARBA00022729"/>
    </source>
</evidence>
<comment type="similarity">
    <text evidence="2">Belongs to the protein-tyrosine phosphatase family. Receptor class 2A subfamily.</text>
</comment>
<feature type="domain" description="Fibronectin type-III" evidence="20">
    <location>
        <begin position="345"/>
        <end position="442"/>
    </location>
</feature>
<dbReference type="InterPro" id="IPR029021">
    <property type="entry name" value="Prot-tyrosine_phosphatase-like"/>
</dbReference>
<evidence type="ECO:0000256" key="7">
    <source>
        <dbReference type="ARBA" id="ARBA00022801"/>
    </source>
</evidence>
<dbReference type="CDD" id="cd00047">
    <property type="entry name" value="PTPc"/>
    <property type="match status" value="2"/>
</dbReference>
<evidence type="ECO:0000256" key="2">
    <source>
        <dbReference type="ARBA" id="ARBA00010504"/>
    </source>
</evidence>
<keyword evidence="13" id="KW-0393">Immunoglobulin domain</keyword>
<dbReference type="FunFam" id="3.90.190.10:FF:000092">
    <property type="entry name" value="Tyrosine-protein phosphatase 69D"/>
    <property type="match status" value="1"/>
</dbReference>
<evidence type="ECO:0000256" key="15">
    <source>
        <dbReference type="SAM" id="MobiDB-lite"/>
    </source>
</evidence>
<feature type="domain" description="Fibronectin type-III" evidence="20">
    <location>
        <begin position="446"/>
        <end position="558"/>
    </location>
</feature>
<evidence type="ECO:0000256" key="8">
    <source>
        <dbReference type="ARBA" id="ARBA00022912"/>
    </source>
</evidence>
<proteinExistence type="inferred from homology"/>
<dbReference type="SUPFAM" id="SSF49265">
    <property type="entry name" value="Fibronectin type III"/>
    <property type="match status" value="2"/>
</dbReference>
<dbReference type="SMART" id="SM00060">
    <property type="entry name" value="FN3"/>
    <property type="match status" value="3"/>
</dbReference>
<dbReference type="Pfam" id="PF00041">
    <property type="entry name" value="fn3"/>
    <property type="match status" value="3"/>
</dbReference>
<sequence>MTIFMMVMPHIRCPTQNIILISILVGLKLLLVNSDIIGALDEEKEISVFIDVLDYKPTEIPIGSNVTIMCRTTMMGSTLVWIFDSKNITEEKGYNLEKEGENIEQSGKKYEVSILHIVNIDLQHIGQYTCLSFTEDEKLDIAIKILNVTMTPGIVAISPKITTKMTKKLLLYCTVKGYPIEELVWLKNGKMLPKESWSVVTLNQTMKNSSFEIDSVNKNDNGTYTCVVNTNIESSNKSTILLVLDKPQVNIDFIKSIGVGKIYLNWTVNDGNDPKHLSYRIQYKPFEESTWFYYPDKVEGSNKNYILKSNFKNDTEYTVRIMASNREGESQYSMSKPVTVLSEEPVFIPEVKVTGVTVSSITIKWSEPPQNLDDLIHYYQLVSKSNNLSIKETIQPSTRDNLYMFSDLNPATSYMFQVSACSDYSSTCGPPSEIVNGTTMDGISGPPSEGSVECKFDNISRKGYVSVSWKPPLEPHGTIVYYNINVDGSATFLNEQGNLEQITWGPKVTSVSENTLSTRFYNVSANTNYTVRISGVTRTKKNGENVELKCSMPPTLPDKQKLTRLTWRKIEEHLGKYILKLNIPRLSERNGPICCYRIYLVRMESQQKIAELPEPEDLVILSYQQAHRTPKGGAYVAEMFDNSDFHPEVFLGDDQVYNSTTSDCDRCIGLRPYSTPRYMMPINTNTTTNTSNATINRPRRNDLVDPLPPCDGSLDIDSNYTGFVEILVHGSGNSALAAYSNYFVMMNPGPEVVEAPVVTSFSLVVKILCGLLLIIFLLLFALIVLHRYTKQAHAQAVEMITFRTSLRSLRGRQRLVSLNPPDMCPINKKDLLSAYIERHRDSDYGFQQEFELLPDRFTDRTTRASDSRDNVYKNRYPDIKAYDQTRVKLSQVDSIAGSDYINANYVLSYRERKKFICAQGPMDANVNDFWRMIWEQHLELILMLTNLEEYSKTKCAKYWPDKVGGDKIFGDITVTHLDETRYSDYLVRNLKICRKNGVREEERKITQYHYLDWKDFMAPEHPNGIIKFIKRINEVYSADKGCILVHCSAGVGRTGTLVALDCLLQQLKEEGQVSIFNTICDLRHQRNFLVQSLKQYIFIYRALMEVAQYGDQEIDADDLKVTTEKAKKCDMNDPKCKLEEQFEKIVNAFEDRKSTSVAEENKEKNRSDHVVPYDRNRVILTPLPGKEHSTYINATFIEGYDNSESFIITQDPMENTVNDFWRMVSEQGISVIVMLSELGEGKCPRYWPEDESCYDHITVRYVQAESCPYYTRREMYVKSRDGEESKVTHLQYHGWPTVDGEVPEVTRGLIELVDHSQSLLAPDGCSPSIAVHCNLGTIRSSMFVGLSILVQQLRTEKRVDIFTLTRKLRSQRLELLNTYAQYEFLHRAIVNYAELHGLCKT</sequence>
<name>A0AAW1VAR2_9CUCU</name>
<dbReference type="CDD" id="cd00063">
    <property type="entry name" value="FN3"/>
    <property type="match status" value="3"/>
</dbReference>
<dbReference type="Pfam" id="PF00102">
    <property type="entry name" value="Y_phosphatase"/>
    <property type="match status" value="2"/>
</dbReference>
<dbReference type="InterPro" id="IPR036116">
    <property type="entry name" value="FN3_sf"/>
</dbReference>
<reference evidence="21 22" key="1">
    <citation type="submission" date="2023-03" db="EMBL/GenBank/DDBJ databases">
        <title>Genome insight into feeding habits of ladybird beetles.</title>
        <authorList>
            <person name="Li H.-S."/>
            <person name="Huang Y.-H."/>
            <person name="Pang H."/>
        </authorList>
    </citation>
    <scope>NUCLEOTIDE SEQUENCE [LARGE SCALE GENOMIC DNA]</scope>
    <source>
        <strain evidence="21">SYSU_2023b</strain>
        <tissue evidence="21">Whole body</tissue>
    </source>
</reference>
<dbReference type="Pfam" id="PF07679">
    <property type="entry name" value="I-set"/>
    <property type="match status" value="1"/>
</dbReference>
<keyword evidence="12" id="KW-0675">Receptor</keyword>
<dbReference type="GO" id="GO:0016020">
    <property type="term" value="C:membrane"/>
    <property type="evidence" value="ECO:0007669"/>
    <property type="project" value="UniProtKB-SubCell"/>
</dbReference>
<dbReference type="InterPro" id="IPR050348">
    <property type="entry name" value="Protein-Tyr_Phosphatase"/>
</dbReference>
<evidence type="ECO:0000256" key="10">
    <source>
        <dbReference type="ARBA" id="ARBA00023136"/>
    </source>
</evidence>
<dbReference type="EMBL" id="JARQZJ010000125">
    <property type="protein sequence ID" value="KAK9890199.1"/>
    <property type="molecule type" value="Genomic_DNA"/>
</dbReference>
<dbReference type="InterPro" id="IPR003595">
    <property type="entry name" value="Tyr_Pase_cat"/>
</dbReference>
<dbReference type="InterPro" id="IPR003961">
    <property type="entry name" value="FN3_dom"/>
</dbReference>
<keyword evidence="7" id="KW-0378">Hydrolase</keyword>
<feature type="domain" description="Tyrosine specific protein phosphatases" evidence="18">
    <location>
        <begin position="1026"/>
        <end position="1097"/>
    </location>
</feature>
<dbReference type="PROSITE" id="PS50853">
    <property type="entry name" value="FN3"/>
    <property type="match status" value="3"/>
</dbReference>
<evidence type="ECO:0000259" key="20">
    <source>
        <dbReference type="PROSITE" id="PS50853"/>
    </source>
</evidence>
<dbReference type="SMART" id="SM00409">
    <property type="entry name" value="IG"/>
    <property type="match status" value="2"/>
</dbReference>
<comment type="subcellular location">
    <subcellularLocation>
        <location evidence="1">Membrane</location>
        <topology evidence="1">Single-pass membrane protein</topology>
    </subcellularLocation>
</comment>
<dbReference type="GO" id="GO:0009653">
    <property type="term" value="P:anatomical structure morphogenesis"/>
    <property type="evidence" value="ECO:0007669"/>
    <property type="project" value="UniProtKB-ARBA"/>
</dbReference>
<feature type="compositionally biased region" description="Low complexity" evidence="15">
    <location>
        <begin position="683"/>
        <end position="696"/>
    </location>
</feature>
<evidence type="ECO:0000256" key="4">
    <source>
        <dbReference type="ARBA" id="ARBA00022692"/>
    </source>
</evidence>
<dbReference type="PROSITE" id="PS50055">
    <property type="entry name" value="TYR_PHOSPHATASE_PTP"/>
    <property type="match status" value="2"/>
</dbReference>
<dbReference type="PROSITE" id="PS50835">
    <property type="entry name" value="IG_LIKE"/>
    <property type="match status" value="2"/>
</dbReference>
<dbReference type="GO" id="GO:0005001">
    <property type="term" value="F:transmembrane receptor protein tyrosine phosphatase activity"/>
    <property type="evidence" value="ECO:0007669"/>
    <property type="project" value="UniProtKB-ARBA"/>
</dbReference>
<dbReference type="Proteomes" id="UP001431783">
    <property type="component" value="Unassembled WGS sequence"/>
</dbReference>
<dbReference type="PROSITE" id="PS50056">
    <property type="entry name" value="TYR_PHOSPHATASE_2"/>
    <property type="match status" value="2"/>
</dbReference>
<evidence type="ECO:0000256" key="1">
    <source>
        <dbReference type="ARBA" id="ARBA00004167"/>
    </source>
</evidence>
<dbReference type="EC" id="3.1.3.48" evidence="3"/>
<evidence type="ECO:0000256" key="6">
    <source>
        <dbReference type="ARBA" id="ARBA00022737"/>
    </source>
</evidence>
<keyword evidence="8" id="KW-0904">Protein phosphatase</keyword>
<feature type="region of interest" description="Disordered" evidence="15">
    <location>
        <begin position="679"/>
        <end position="702"/>
    </location>
</feature>
<keyword evidence="9 16" id="KW-1133">Transmembrane helix</keyword>
<evidence type="ECO:0000313" key="21">
    <source>
        <dbReference type="EMBL" id="KAK9890199.1"/>
    </source>
</evidence>
<dbReference type="InterPro" id="IPR013783">
    <property type="entry name" value="Ig-like_fold"/>
</dbReference>
<keyword evidence="10 16" id="KW-0472">Membrane</keyword>
<feature type="domain" description="Ig-like" evidence="19">
    <location>
        <begin position="44"/>
        <end position="140"/>
    </location>
</feature>
<evidence type="ECO:0000259" key="17">
    <source>
        <dbReference type="PROSITE" id="PS50055"/>
    </source>
</evidence>
<comment type="catalytic activity">
    <reaction evidence="14">
        <text>O-phospho-L-tyrosyl-[protein] + H2O = L-tyrosyl-[protein] + phosphate</text>
        <dbReference type="Rhea" id="RHEA:10684"/>
        <dbReference type="Rhea" id="RHEA-COMP:10136"/>
        <dbReference type="Rhea" id="RHEA-COMP:20101"/>
        <dbReference type="ChEBI" id="CHEBI:15377"/>
        <dbReference type="ChEBI" id="CHEBI:43474"/>
        <dbReference type="ChEBI" id="CHEBI:46858"/>
        <dbReference type="ChEBI" id="CHEBI:61978"/>
        <dbReference type="EC" id="3.1.3.48"/>
    </reaction>
</comment>
<dbReference type="InterPro" id="IPR007110">
    <property type="entry name" value="Ig-like_dom"/>
</dbReference>
<evidence type="ECO:0000256" key="12">
    <source>
        <dbReference type="ARBA" id="ARBA00023170"/>
    </source>
</evidence>
<dbReference type="InterPro" id="IPR000242">
    <property type="entry name" value="PTP_cat"/>
</dbReference>
<dbReference type="SMART" id="SM00408">
    <property type="entry name" value="IGc2"/>
    <property type="match status" value="2"/>
</dbReference>
<organism evidence="21 22">
    <name type="scientific">Henosepilachna vigintioctopunctata</name>
    <dbReference type="NCBI Taxonomy" id="420089"/>
    <lineage>
        <taxon>Eukaryota</taxon>
        <taxon>Metazoa</taxon>
        <taxon>Ecdysozoa</taxon>
        <taxon>Arthropoda</taxon>
        <taxon>Hexapoda</taxon>
        <taxon>Insecta</taxon>
        <taxon>Pterygota</taxon>
        <taxon>Neoptera</taxon>
        <taxon>Endopterygota</taxon>
        <taxon>Coleoptera</taxon>
        <taxon>Polyphaga</taxon>
        <taxon>Cucujiformia</taxon>
        <taxon>Coccinelloidea</taxon>
        <taxon>Coccinellidae</taxon>
        <taxon>Epilachninae</taxon>
        <taxon>Epilachnini</taxon>
        <taxon>Henosepilachna</taxon>
    </lineage>
</organism>
<accession>A0AAW1VAR2</accession>
<dbReference type="SMART" id="SM00194">
    <property type="entry name" value="PTPc"/>
    <property type="match status" value="2"/>
</dbReference>
<feature type="domain" description="Tyrosine specific protein phosphatases" evidence="18">
    <location>
        <begin position="1307"/>
        <end position="1383"/>
    </location>
</feature>
<evidence type="ECO:0000256" key="13">
    <source>
        <dbReference type="ARBA" id="ARBA00023319"/>
    </source>
</evidence>
<dbReference type="PANTHER" id="PTHR19134">
    <property type="entry name" value="RECEPTOR-TYPE TYROSINE-PROTEIN PHOSPHATASE"/>
    <property type="match status" value="1"/>
</dbReference>
<feature type="domain" description="Tyrosine-protein phosphatase" evidence="17">
    <location>
        <begin position="846"/>
        <end position="1106"/>
    </location>
</feature>
<dbReference type="Gene3D" id="2.60.40.10">
    <property type="entry name" value="Immunoglobulins"/>
    <property type="match status" value="5"/>
</dbReference>
<dbReference type="InterPro" id="IPR036179">
    <property type="entry name" value="Ig-like_dom_sf"/>
</dbReference>
<evidence type="ECO:0000256" key="14">
    <source>
        <dbReference type="ARBA" id="ARBA00051722"/>
    </source>
</evidence>
<dbReference type="PRINTS" id="PR00700">
    <property type="entry name" value="PRTYPHPHTASE"/>
</dbReference>
<dbReference type="PROSITE" id="PS00383">
    <property type="entry name" value="TYR_PHOSPHATASE_1"/>
    <property type="match status" value="2"/>
</dbReference>
<keyword evidence="4 16" id="KW-0812">Transmembrane</keyword>
<evidence type="ECO:0000256" key="11">
    <source>
        <dbReference type="ARBA" id="ARBA00023157"/>
    </source>
</evidence>
<dbReference type="InterPro" id="IPR003598">
    <property type="entry name" value="Ig_sub2"/>
</dbReference>
<keyword evidence="11" id="KW-1015">Disulfide bond</keyword>
<feature type="domain" description="Tyrosine-protein phosphatase" evidence="17">
    <location>
        <begin position="1138"/>
        <end position="1392"/>
    </location>
</feature>
<dbReference type="InterPro" id="IPR013098">
    <property type="entry name" value="Ig_I-set"/>
</dbReference>
<dbReference type="InterPro" id="IPR000387">
    <property type="entry name" value="Tyr_Pase_dom"/>
</dbReference>
<feature type="transmembrane region" description="Helical" evidence="16">
    <location>
        <begin position="763"/>
        <end position="785"/>
    </location>
</feature>
<keyword evidence="22" id="KW-1185">Reference proteome</keyword>
<keyword evidence="5" id="KW-0732">Signal</keyword>
<dbReference type="SUPFAM" id="SSF48726">
    <property type="entry name" value="Immunoglobulin"/>
    <property type="match status" value="2"/>
</dbReference>
<evidence type="ECO:0000259" key="18">
    <source>
        <dbReference type="PROSITE" id="PS50056"/>
    </source>
</evidence>
<dbReference type="FunFam" id="3.90.190.10:FF:000102">
    <property type="entry name" value="Receptor-type tyrosine-protein phosphatase"/>
    <property type="match status" value="1"/>
</dbReference>
<comment type="caution">
    <text evidence="21">The sequence shown here is derived from an EMBL/GenBank/DDBJ whole genome shotgun (WGS) entry which is preliminary data.</text>
</comment>
<dbReference type="InterPro" id="IPR003599">
    <property type="entry name" value="Ig_sub"/>
</dbReference>
<evidence type="ECO:0000259" key="19">
    <source>
        <dbReference type="PROSITE" id="PS50835"/>
    </source>
</evidence>